<dbReference type="AlphaFoldDB" id="A0A975GNY0"/>
<evidence type="ECO:0000256" key="11">
    <source>
        <dbReference type="ARBA" id="ARBA00022989"/>
    </source>
</evidence>
<dbReference type="Pfam" id="PF02518">
    <property type="entry name" value="HATPase_c"/>
    <property type="match status" value="1"/>
</dbReference>
<evidence type="ECO:0000256" key="8">
    <source>
        <dbReference type="ARBA" id="ARBA00022741"/>
    </source>
</evidence>
<keyword evidence="7 15" id="KW-0812">Transmembrane</keyword>
<dbReference type="SUPFAM" id="SSF55874">
    <property type="entry name" value="ATPase domain of HSP90 chaperone/DNA topoisomerase II/histidine kinase"/>
    <property type="match status" value="1"/>
</dbReference>
<dbReference type="InterPro" id="IPR036890">
    <property type="entry name" value="HATPase_C_sf"/>
</dbReference>
<dbReference type="CDD" id="cd16917">
    <property type="entry name" value="HATPase_UhpB-NarQ-NarX-like"/>
    <property type="match status" value="1"/>
</dbReference>
<evidence type="ECO:0000256" key="7">
    <source>
        <dbReference type="ARBA" id="ARBA00022692"/>
    </source>
</evidence>
<evidence type="ECO:0000256" key="12">
    <source>
        <dbReference type="ARBA" id="ARBA00023012"/>
    </source>
</evidence>
<proteinExistence type="predicted"/>
<evidence type="ECO:0000256" key="4">
    <source>
        <dbReference type="ARBA" id="ARBA00022475"/>
    </source>
</evidence>
<dbReference type="InterPro" id="IPR050482">
    <property type="entry name" value="Sensor_HK_TwoCompSys"/>
</dbReference>
<feature type="transmembrane region" description="Helical" evidence="15">
    <location>
        <begin position="20"/>
        <end position="39"/>
    </location>
</feature>
<dbReference type="GO" id="GO:0000155">
    <property type="term" value="F:phosphorelay sensor kinase activity"/>
    <property type="evidence" value="ECO:0007669"/>
    <property type="project" value="InterPro"/>
</dbReference>
<dbReference type="PANTHER" id="PTHR24421">
    <property type="entry name" value="NITRATE/NITRITE SENSOR PROTEIN NARX-RELATED"/>
    <property type="match status" value="1"/>
</dbReference>
<evidence type="ECO:0000259" key="18">
    <source>
        <dbReference type="PROSITE" id="PS50885"/>
    </source>
</evidence>
<evidence type="ECO:0000259" key="17">
    <source>
        <dbReference type="PROSITE" id="PS50112"/>
    </source>
</evidence>
<dbReference type="PROSITE" id="PS50112">
    <property type="entry name" value="PAS"/>
    <property type="match status" value="1"/>
</dbReference>
<dbReference type="Pfam" id="PF07730">
    <property type="entry name" value="HisKA_3"/>
    <property type="match status" value="1"/>
</dbReference>
<feature type="domain" description="Histidine kinase" evidence="16">
    <location>
        <begin position="643"/>
        <end position="731"/>
    </location>
</feature>
<dbReference type="EC" id="2.7.13.3" evidence="3"/>
<dbReference type="GO" id="GO:0046983">
    <property type="term" value="F:protein dimerization activity"/>
    <property type="evidence" value="ECO:0007669"/>
    <property type="project" value="InterPro"/>
</dbReference>
<dbReference type="Proteomes" id="UP000663722">
    <property type="component" value="Chromosome"/>
</dbReference>
<dbReference type="SMART" id="SM00387">
    <property type="entry name" value="HATPase_c"/>
    <property type="match status" value="1"/>
</dbReference>
<feature type="coiled-coil region" evidence="14">
    <location>
        <begin position="378"/>
        <end position="408"/>
    </location>
</feature>
<keyword evidence="10" id="KW-0067">ATP-binding</keyword>
<protein>
    <recommendedName>
        <fullName evidence="3">histidine kinase</fullName>
        <ecNumber evidence="3">2.7.13.3</ecNumber>
    </recommendedName>
</protein>
<dbReference type="InterPro" id="IPR033480">
    <property type="entry name" value="sCache_2"/>
</dbReference>
<evidence type="ECO:0000256" key="1">
    <source>
        <dbReference type="ARBA" id="ARBA00000085"/>
    </source>
</evidence>
<feature type="domain" description="HAMP" evidence="18">
    <location>
        <begin position="334"/>
        <end position="386"/>
    </location>
</feature>
<evidence type="ECO:0000256" key="15">
    <source>
        <dbReference type="SAM" id="Phobius"/>
    </source>
</evidence>
<dbReference type="Gene3D" id="3.30.565.10">
    <property type="entry name" value="Histidine kinase-like ATPase, C-terminal domain"/>
    <property type="match status" value="1"/>
</dbReference>
<evidence type="ECO:0000256" key="10">
    <source>
        <dbReference type="ARBA" id="ARBA00022840"/>
    </source>
</evidence>
<dbReference type="CDD" id="cd00130">
    <property type="entry name" value="PAS"/>
    <property type="match status" value="1"/>
</dbReference>
<dbReference type="CDD" id="cd06225">
    <property type="entry name" value="HAMP"/>
    <property type="match status" value="1"/>
</dbReference>
<evidence type="ECO:0000313" key="20">
    <source>
        <dbReference type="Proteomes" id="UP000663722"/>
    </source>
</evidence>
<evidence type="ECO:0000256" key="2">
    <source>
        <dbReference type="ARBA" id="ARBA00004651"/>
    </source>
</evidence>
<dbReference type="InterPro" id="IPR035965">
    <property type="entry name" value="PAS-like_dom_sf"/>
</dbReference>
<evidence type="ECO:0000256" key="14">
    <source>
        <dbReference type="SAM" id="Coils"/>
    </source>
</evidence>
<keyword evidence="9 19" id="KW-0418">Kinase</keyword>
<dbReference type="Gene3D" id="3.30.450.20">
    <property type="entry name" value="PAS domain"/>
    <property type="match status" value="3"/>
</dbReference>
<keyword evidence="8" id="KW-0547">Nucleotide-binding</keyword>
<sequence length="739" mass="85004">MNLLYPLHNLGIRNKLLTIYSVIIFLAITLSSILIYFYMKSTIEKNIESELQNSTTTILNMVRTSAALSLKNYLRAVTEKNREITEYFYGLHKSGVLTEDDAKKQAGDVMLQQSIGKSGYLYCINSNGVLTVHPREPLLGLNISEYAFVREQKSRKEGYLEYDWKNPGETHERPKALYMTHFSPWDWIISVSTYREEFSELVNVDDFRESILFLRFGETGYSFVIDTKGNAVIHPKIEAKNVFDFKDADGRYFIREICRQRSGKVIYSWKNPGEKVHREKLVIFNYIPEFRWIVASSSYLDEFYAPLRTMRNITIIAVFSSLFLILPLIMRISLSITTRLEDLMKKFEIGANGNFSVRMKMESEDEVGQLAAYFNSFMERLEEYSTSLKEEIRERRQAEKAMKLSEEMFYKAFNSSPNAISITTLKDIRFLNVNDSFLSFTGYGREEVIKKTYREINLLPVREDEHLLLKTLKKYGRLRNHEMEFLTKAGELRTGVMSAEIIELWNEECMLSNIADVTETKRLEKEIMDISEKVRQKIGQDLHDDLCPHLLGIEALTKVLKKKLEDTSAEQSPLADKIRILIREAIGKTRSLTRGLLPVYLVDHGLEASVKDLARNVEEVFGISCVFRRSGPIMLNNNTVATQLFYIIQESLHNAVKHANAENIIIDLSLNDGKNIVKITDDGVGMPEEAYNGGMGLRIMALRAKKIDASLTIRRNNASGTTVLISFKKSVDNMEMRHE</sequence>
<dbReference type="SMART" id="SM01049">
    <property type="entry name" value="Cache_2"/>
    <property type="match status" value="2"/>
</dbReference>
<dbReference type="InterPro" id="IPR005467">
    <property type="entry name" value="His_kinase_dom"/>
</dbReference>
<accession>A0A975GNY0</accession>
<keyword evidence="13 15" id="KW-0472">Membrane</keyword>
<dbReference type="EMBL" id="CP061800">
    <property type="protein sequence ID" value="QTA88436.1"/>
    <property type="molecule type" value="Genomic_DNA"/>
</dbReference>
<dbReference type="InterPro" id="IPR011712">
    <property type="entry name" value="Sig_transdc_His_kin_sub3_dim/P"/>
</dbReference>
<evidence type="ECO:0000256" key="13">
    <source>
        <dbReference type="ARBA" id="ARBA00023136"/>
    </source>
</evidence>
<keyword evidence="12" id="KW-0902">Two-component regulatory system</keyword>
<feature type="transmembrane region" description="Helical" evidence="15">
    <location>
        <begin position="313"/>
        <end position="334"/>
    </location>
</feature>
<dbReference type="Pfam" id="PF13188">
    <property type="entry name" value="PAS_8"/>
    <property type="match status" value="1"/>
</dbReference>
<evidence type="ECO:0000259" key="16">
    <source>
        <dbReference type="PROSITE" id="PS50109"/>
    </source>
</evidence>
<dbReference type="InterPro" id="IPR003594">
    <property type="entry name" value="HATPase_dom"/>
</dbReference>
<keyword evidence="14" id="KW-0175">Coiled coil</keyword>
<feature type="domain" description="PAS" evidence="17">
    <location>
        <begin position="405"/>
        <end position="452"/>
    </location>
</feature>
<dbReference type="Pfam" id="PF00672">
    <property type="entry name" value="HAMP"/>
    <property type="match status" value="1"/>
</dbReference>
<dbReference type="Pfam" id="PF08269">
    <property type="entry name" value="dCache_2"/>
    <property type="match status" value="1"/>
</dbReference>
<dbReference type="NCBIfam" id="TIGR00229">
    <property type="entry name" value="sensory_box"/>
    <property type="match status" value="1"/>
</dbReference>
<evidence type="ECO:0000256" key="6">
    <source>
        <dbReference type="ARBA" id="ARBA00022679"/>
    </source>
</evidence>
<keyword evidence="4" id="KW-1003">Cell membrane</keyword>
<dbReference type="PROSITE" id="PS50109">
    <property type="entry name" value="HIS_KIN"/>
    <property type="match status" value="1"/>
</dbReference>
<comment type="subcellular location">
    <subcellularLocation>
        <location evidence="2">Cell membrane</location>
        <topology evidence="2">Multi-pass membrane protein</topology>
    </subcellularLocation>
</comment>
<dbReference type="SUPFAM" id="SSF158472">
    <property type="entry name" value="HAMP domain-like"/>
    <property type="match status" value="1"/>
</dbReference>
<evidence type="ECO:0000256" key="5">
    <source>
        <dbReference type="ARBA" id="ARBA00022553"/>
    </source>
</evidence>
<comment type="catalytic activity">
    <reaction evidence="1">
        <text>ATP + protein L-histidine = ADP + protein N-phospho-L-histidine.</text>
        <dbReference type="EC" id="2.7.13.3"/>
    </reaction>
</comment>
<dbReference type="SUPFAM" id="SSF55785">
    <property type="entry name" value="PYP-like sensor domain (PAS domain)"/>
    <property type="match status" value="1"/>
</dbReference>
<gene>
    <name evidence="19" type="ORF">dnm_044820</name>
</gene>
<keyword evidence="11 15" id="KW-1133">Transmembrane helix</keyword>
<dbReference type="PROSITE" id="PS50885">
    <property type="entry name" value="HAMP"/>
    <property type="match status" value="1"/>
</dbReference>
<dbReference type="GO" id="GO:0005524">
    <property type="term" value="F:ATP binding"/>
    <property type="evidence" value="ECO:0007669"/>
    <property type="project" value="UniProtKB-KW"/>
</dbReference>
<dbReference type="InterPro" id="IPR004010">
    <property type="entry name" value="Double_Cache_2"/>
</dbReference>
<dbReference type="InterPro" id="IPR000014">
    <property type="entry name" value="PAS"/>
</dbReference>
<dbReference type="SMART" id="SM00304">
    <property type="entry name" value="HAMP"/>
    <property type="match status" value="1"/>
</dbReference>
<reference evidence="19" key="1">
    <citation type="journal article" date="2021" name="Microb. Physiol.">
        <title>Proteogenomic Insights into the Physiology of Marine, Sulfate-Reducing, Filamentous Desulfonema limicola and Desulfonema magnum.</title>
        <authorList>
            <person name="Schnaars V."/>
            <person name="Wohlbrand L."/>
            <person name="Scheve S."/>
            <person name="Hinrichs C."/>
            <person name="Reinhardt R."/>
            <person name="Rabus R."/>
        </authorList>
    </citation>
    <scope>NUCLEOTIDE SEQUENCE</scope>
    <source>
        <strain evidence="19">4be13</strain>
    </source>
</reference>
<keyword evidence="6" id="KW-0808">Transferase</keyword>
<evidence type="ECO:0000256" key="3">
    <source>
        <dbReference type="ARBA" id="ARBA00012438"/>
    </source>
</evidence>
<keyword evidence="5" id="KW-0597">Phosphoprotein</keyword>
<dbReference type="Gene3D" id="1.20.5.1930">
    <property type="match status" value="1"/>
</dbReference>
<dbReference type="Gene3D" id="6.10.340.10">
    <property type="match status" value="1"/>
</dbReference>
<keyword evidence="20" id="KW-1185">Reference proteome</keyword>
<dbReference type="CDD" id="cd12912">
    <property type="entry name" value="PDC2_MCP_like"/>
    <property type="match status" value="2"/>
</dbReference>
<organism evidence="19 20">
    <name type="scientific">Desulfonema magnum</name>
    <dbReference type="NCBI Taxonomy" id="45655"/>
    <lineage>
        <taxon>Bacteria</taxon>
        <taxon>Pseudomonadati</taxon>
        <taxon>Thermodesulfobacteriota</taxon>
        <taxon>Desulfobacteria</taxon>
        <taxon>Desulfobacterales</taxon>
        <taxon>Desulfococcaceae</taxon>
        <taxon>Desulfonema</taxon>
    </lineage>
</organism>
<dbReference type="KEGG" id="dmm:dnm_044820"/>
<dbReference type="PANTHER" id="PTHR24421:SF10">
    <property type="entry name" value="NITRATE_NITRITE SENSOR PROTEIN NARQ"/>
    <property type="match status" value="1"/>
</dbReference>
<dbReference type="InterPro" id="IPR003660">
    <property type="entry name" value="HAMP_dom"/>
</dbReference>
<evidence type="ECO:0000256" key="9">
    <source>
        <dbReference type="ARBA" id="ARBA00022777"/>
    </source>
</evidence>
<dbReference type="GO" id="GO:0005886">
    <property type="term" value="C:plasma membrane"/>
    <property type="evidence" value="ECO:0007669"/>
    <property type="project" value="UniProtKB-SubCell"/>
</dbReference>
<dbReference type="RefSeq" id="WP_207683203.1">
    <property type="nucleotide sequence ID" value="NZ_CP061800.1"/>
</dbReference>
<name>A0A975GNY0_9BACT</name>
<evidence type="ECO:0000313" key="19">
    <source>
        <dbReference type="EMBL" id="QTA88436.1"/>
    </source>
</evidence>